<keyword evidence="2" id="KW-0812">Transmembrane</keyword>
<comment type="similarity">
    <text evidence="1">Belongs to the ustYa family.</text>
</comment>
<keyword evidence="2" id="KW-1133">Transmembrane helix</keyword>
<dbReference type="AlphaFoldDB" id="A0A194XGS0"/>
<dbReference type="KEGG" id="psco:LY89DRAFT_780934"/>
<dbReference type="Proteomes" id="UP000070700">
    <property type="component" value="Unassembled WGS sequence"/>
</dbReference>
<reference evidence="3 4" key="1">
    <citation type="submission" date="2015-10" db="EMBL/GenBank/DDBJ databases">
        <title>Full genome of DAOMC 229536 Phialocephala scopiformis, a fungal endophyte of spruce producing the potent anti-insectan compound rugulosin.</title>
        <authorList>
            <consortium name="DOE Joint Genome Institute"/>
            <person name="Walker A.K."/>
            <person name="Frasz S.L."/>
            <person name="Seifert K.A."/>
            <person name="Miller J.D."/>
            <person name="Mondo S.J."/>
            <person name="Labutti K."/>
            <person name="Lipzen A."/>
            <person name="Dockter R."/>
            <person name="Kennedy M."/>
            <person name="Grigoriev I.V."/>
            <person name="Spatafora J.W."/>
        </authorList>
    </citation>
    <scope>NUCLEOTIDE SEQUENCE [LARGE SCALE GENOMIC DNA]</scope>
    <source>
        <strain evidence="3 4">CBS 120377</strain>
    </source>
</reference>
<evidence type="ECO:0008006" key="5">
    <source>
        <dbReference type="Google" id="ProtNLM"/>
    </source>
</evidence>
<protein>
    <recommendedName>
        <fullName evidence="5">Tat pathway signal sequence</fullName>
    </recommendedName>
</protein>
<dbReference type="PANTHER" id="PTHR33365">
    <property type="entry name" value="YALI0B05434P"/>
    <property type="match status" value="1"/>
</dbReference>
<dbReference type="InterPro" id="IPR021765">
    <property type="entry name" value="UstYa-like"/>
</dbReference>
<dbReference type="RefSeq" id="XP_018073322.1">
    <property type="nucleotide sequence ID" value="XM_018222435.1"/>
</dbReference>
<dbReference type="Pfam" id="PF11807">
    <property type="entry name" value="UstYa"/>
    <property type="match status" value="1"/>
</dbReference>
<evidence type="ECO:0000313" key="3">
    <source>
        <dbReference type="EMBL" id="KUJ18967.1"/>
    </source>
</evidence>
<dbReference type="PANTHER" id="PTHR33365:SF13">
    <property type="entry name" value="TAT PATHWAY SIGNAL SEQUENCE"/>
    <property type="match status" value="1"/>
</dbReference>
<organism evidence="3 4">
    <name type="scientific">Mollisia scopiformis</name>
    <name type="common">Conifer needle endophyte fungus</name>
    <name type="synonym">Phialocephala scopiformis</name>
    <dbReference type="NCBI Taxonomy" id="149040"/>
    <lineage>
        <taxon>Eukaryota</taxon>
        <taxon>Fungi</taxon>
        <taxon>Dikarya</taxon>
        <taxon>Ascomycota</taxon>
        <taxon>Pezizomycotina</taxon>
        <taxon>Leotiomycetes</taxon>
        <taxon>Helotiales</taxon>
        <taxon>Mollisiaceae</taxon>
        <taxon>Mollisia</taxon>
    </lineage>
</organism>
<dbReference type="GO" id="GO:0043386">
    <property type="term" value="P:mycotoxin biosynthetic process"/>
    <property type="evidence" value="ECO:0007669"/>
    <property type="project" value="InterPro"/>
</dbReference>
<dbReference type="GeneID" id="28832161"/>
<keyword evidence="2" id="KW-0472">Membrane</keyword>
<sequence>MAKPVCFSAEALEGRHARVERFKIKATLFDTGISYRQFSNINCSLNFISQDAMLWFKRSPRFKQLSAEEDSESLISDTQETKDYAEPPGYCPVARPWHLLFFVLLTAALTYLYSLFTGGWSINARNQWLDHISNYSPLLEDFRIEYSTVRFNGSLLHENIYRQPASPAVDQAWEDLGVDYRAAIVPPHLAAKSGLLESQVQVSDKYGGGYPANVEGLHHLHCLNLLRQSLYFNYEYYRSKSEGAFINSEDILRFHVTHCLDILRQQLICTVDIGVLGQVWWNKESPSAYPDFDTEHKCRNFDAVRRWAFEHQAPEVVPDDYLSPPRGEWEVYESLP</sequence>
<dbReference type="STRING" id="149040.A0A194XGS0"/>
<feature type="transmembrane region" description="Helical" evidence="2">
    <location>
        <begin position="97"/>
        <end position="116"/>
    </location>
</feature>
<accession>A0A194XGS0</accession>
<name>A0A194XGS0_MOLSC</name>
<gene>
    <name evidence="3" type="ORF">LY89DRAFT_780934</name>
</gene>
<evidence type="ECO:0000256" key="1">
    <source>
        <dbReference type="ARBA" id="ARBA00035112"/>
    </source>
</evidence>
<keyword evidence="4" id="KW-1185">Reference proteome</keyword>
<evidence type="ECO:0000256" key="2">
    <source>
        <dbReference type="SAM" id="Phobius"/>
    </source>
</evidence>
<evidence type="ECO:0000313" key="4">
    <source>
        <dbReference type="Proteomes" id="UP000070700"/>
    </source>
</evidence>
<proteinExistence type="inferred from homology"/>
<dbReference type="OrthoDB" id="3687641at2759"/>
<dbReference type="InParanoid" id="A0A194XGS0"/>
<dbReference type="EMBL" id="KQ947412">
    <property type="protein sequence ID" value="KUJ18967.1"/>
    <property type="molecule type" value="Genomic_DNA"/>
</dbReference>